<dbReference type="NCBIfam" id="TIGR01662">
    <property type="entry name" value="HAD-SF-IIIA"/>
    <property type="match status" value="1"/>
</dbReference>
<evidence type="ECO:0000313" key="13">
    <source>
        <dbReference type="Proteomes" id="UP000029462"/>
    </source>
</evidence>
<comment type="subunit">
    <text evidence="11">Monomer.</text>
</comment>
<dbReference type="CDD" id="cd16417">
    <property type="entry name" value="HAD_PGPase"/>
    <property type="match status" value="1"/>
</dbReference>
<name>A0A090V351_PSEVU</name>
<dbReference type="NCBIfam" id="TIGR01509">
    <property type="entry name" value="HAD-SF-IA-v3"/>
    <property type="match status" value="1"/>
</dbReference>
<evidence type="ECO:0000256" key="9">
    <source>
        <dbReference type="ARBA" id="ARBA00023214"/>
    </source>
</evidence>
<dbReference type="Proteomes" id="UP000029462">
    <property type="component" value="Unassembled WGS sequence"/>
</dbReference>
<evidence type="ECO:0000256" key="4">
    <source>
        <dbReference type="ARBA" id="ARBA00006171"/>
    </source>
</evidence>
<dbReference type="HAMAP" id="MF_00495">
    <property type="entry name" value="GPH_hydrolase_bact"/>
    <property type="match status" value="1"/>
</dbReference>
<dbReference type="RefSeq" id="WP_042393103.1">
    <property type="nucleotide sequence ID" value="NZ_BBMZ01000016.1"/>
</dbReference>
<dbReference type="PRINTS" id="PR00413">
    <property type="entry name" value="HADHALOGNASE"/>
</dbReference>
<dbReference type="EMBL" id="BBMZ01000016">
    <property type="protein sequence ID" value="GAL59325.1"/>
    <property type="molecule type" value="Genomic_DNA"/>
</dbReference>
<dbReference type="NCBIfam" id="TIGR01449">
    <property type="entry name" value="PGP_bact"/>
    <property type="match status" value="1"/>
</dbReference>
<reference evidence="12 13" key="1">
    <citation type="submission" date="2014-09" db="EMBL/GenBank/DDBJ databases">
        <title>Whole genome shotgun sequence of Escherichia vulneris NBRC 102420.</title>
        <authorList>
            <person name="Yoshida Y."/>
            <person name="Hosoyama A."/>
            <person name="Tsuchikane K."/>
            <person name="Ohji S."/>
            <person name="Ichikawa N."/>
            <person name="Kimura A."/>
            <person name="Yamazoe A."/>
            <person name="Ezaki T."/>
            <person name="Fujita N."/>
        </authorList>
    </citation>
    <scope>NUCLEOTIDE SEQUENCE [LARGE SCALE GENOMIC DNA]</scope>
    <source>
        <strain evidence="12 13">NBRC 102420</strain>
    </source>
</reference>
<feature type="binding site" evidence="11">
    <location>
        <position position="194"/>
    </location>
    <ligand>
        <name>Mg(2+)</name>
        <dbReference type="ChEBI" id="CHEBI:18420"/>
    </ligand>
</feature>
<comment type="function">
    <text evidence="11">Specifically catalyzes the dephosphorylation of 2-phosphoglycolate. Is involved in the dissimilation of the intracellular 2-phosphoglycolate formed during the DNA repair of 3'-phosphoglycolate ends, a major class of DNA lesions induced by oxidative stress.</text>
</comment>
<dbReference type="InterPro" id="IPR006549">
    <property type="entry name" value="HAD-SF_hydro_IIIA"/>
</dbReference>
<dbReference type="FunFam" id="1.10.150.240:FF:000003">
    <property type="entry name" value="Phosphoglycolate phosphatase"/>
    <property type="match status" value="1"/>
</dbReference>
<evidence type="ECO:0000313" key="12">
    <source>
        <dbReference type="EMBL" id="GAL59325.1"/>
    </source>
</evidence>
<evidence type="ECO:0000256" key="2">
    <source>
        <dbReference type="ARBA" id="ARBA00001946"/>
    </source>
</evidence>
<dbReference type="EC" id="3.1.3.18" evidence="5 11"/>
<keyword evidence="9 11" id="KW-0868">Chloride</keyword>
<evidence type="ECO:0000256" key="1">
    <source>
        <dbReference type="ARBA" id="ARBA00000830"/>
    </source>
</evidence>
<comment type="pathway">
    <text evidence="3 11">Organic acid metabolism; glycolate biosynthesis; glycolate from 2-phosphoglycolate: step 1/1.</text>
</comment>
<organism evidence="12 13">
    <name type="scientific">Pseudescherichia vulneris NBRC 102420</name>
    <dbReference type="NCBI Taxonomy" id="1115515"/>
    <lineage>
        <taxon>Bacteria</taxon>
        <taxon>Pseudomonadati</taxon>
        <taxon>Pseudomonadota</taxon>
        <taxon>Gammaproteobacteria</taxon>
        <taxon>Enterobacterales</taxon>
        <taxon>Enterobacteriaceae</taxon>
        <taxon>Pseudescherichia</taxon>
    </lineage>
</organism>
<comment type="cofactor">
    <cofactor evidence="11">
        <name>chloride</name>
        <dbReference type="ChEBI" id="CHEBI:17996"/>
    </cofactor>
</comment>
<dbReference type="SFLD" id="SFLDG01135">
    <property type="entry name" value="C1.5.6:_HAD__Beta-PGM__Phospha"/>
    <property type="match status" value="1"/>
</dbReference>
<dbReference type="GO" id="GO:0006281">
    <property type="term" value="P:DNA repair"/>
    <property type="evidence" value="ECO:0007669"/>
    <property type="project" value="TreeGrafter"/>
</dbReference>
<dbReference type="SFLD" id="SFLDG01129">
    <property type="entry name" value="C1.5:_HAD__Beta-PGM__Phosphata"/>
    <property type="match status" value="1"/>
</dbReference>
<dbReference type="Pfam" id="PF00702">
    <property type="entry name" value="Hydrolase"/>
    <property type="match status" value="1"/>
</dbReference>
<keyword evidence="10 11" id="KW-0119">Carbohydrate metabolism</keyword>
<dbReference type="NCBIfam" id="TIGR01549">
    <property type="entry name" value="HAD-SF-IA-v1"/>
    <property type="match status" value="1"/>
</dbReference>
<dbReference type="Gene3D" id="1.10.150.240">
    <property type="entry name" value="Putative phosphatase, domain 2"/>
    <property type="match status" value="1"/>
</dbReference>
<dbReference type="PANTHER" id="PTHR43434:SF1">
    <property type="entry name" value="PHOSPHOGLYCOLATE PHOSPHATASE"/>
    <property type="match status" value="1"/>
</dbReference>
<dbReference type="InterPro" id="IPR050155">
    <property type="entry name" value="HAD-like_hydrolase_sf"/>
</dbReference>
<dbReference type="eggNOG" id="COG0546">
    <property type="taxonomic scope" value="Bacteria"/>
</dbReference>
<dbReference type="GO" id="GO:0046295">
    <property type="term" value="P:glycolate biosynthetic process"/>
    <property type="evidence" value="ECO:0007669"/>
    <property type="project" value="UniProtKB-UniRule"/>
</dbReference>
<evidence type="ECO:0000256" key="5">
    <source>
        <dbReference type="ARBA" id="ARBA00013078"/>
    </source>
</evidence>
<comment type="cofactor">
    <cofactor evidence="2 11">
        <name>Mg(2+)</name>
        <dbReference type="ChEBI" id="CHEBI:18420"/>
    </cofactor>
</comment>
<dbReference type="GO" id="GO:0008967">
    <property type="term" value="F:phosphoglycolate phosphatase activity"/>
    <property type="evidence" value="ECO:0007669"/>
    <property type="project" value="UniProtKB-UniRule"/>
</dbReference>
<dbReference type="Gene3D" id="3.40.50.1000">
    <property type="entry name" value="HAD superfamily/HAD-like"/>
    <property type="match status" value="1"/>
</dbReference>
<feature type="active site" description="Nucleophile" evidence="11">
    <location>
        <position position="14"/>
    </location>
</feature>
<accession>A0A090V351</accession>
<dbReference type="NCBIfam" id="NF009695">
    <property type="entry name" value="PRK13222.1-2"/>
    <property type="match status" value="1"/>
</dbReference>
<dbReference type="InterPro" id="IPR023214">
    <property type="entry name" value="HAD_sf"/>
</dbReference>
<keyword evidence="7 11" id="KW-0378">Hydrolase</keyword>
<comment type="catalytic activity">
    <reaction evidence="1 11">
        <text>2-phosphoglycolate + H2O = glycolate + phosphate</text>
        <dbReference type="Rhea" id="RHEA:14369"/>
        <dbReference type="ChEBI" id="CHEBI:15377"/>
        <dbReference type="ChEBI" id="CHEBI:29805"/>
        <dbReference type="ChEBI" id="CHEBI:43474"/>
        <dbReference type="ChEBI" id="CHEBI:58033"/>
        <dbReference type="EC" id="3.1.3.18"/>
    </reaction>
</comment>
<evidence type="ECO:0000256" key="11">
    <source>
        <dbReference type="HAMAP-Rule" id="MF_00495"/>
    </source>
</evidence>
<dbReference type="NCBIfam" id="NF009694">
    <property type="entry name" value="PRK13222.1-1"/>
    <property type="match status" value="1"/>
</dbReference>
<dbReference type="GO" id="GO:0005975">
    <property type="term" value="P:carbohydrate metabolic process"/>
    <property type="evidence" value="ECO:0007669"/>
    <property type="project" value="InterPro"/>
</dbReference>
<feature type="binding site" evidence="11">
    <location>
        <position position="16"/>
    </location>
    <ligand>
        <name>Mg(2+)</name>
        <dbReference type="ChEBI" id="CHEBI:18420"/>
    </ligand>
</feature>
<evidence type="ECO:0000256" key="7">
    <source>
        <dbReference type="ARBA" id="ARBA00022801"/>
    </source>
</evidence>
<feature type="binding site" evidence="11">
    <location>
        <position position="14"/>
    </location>
    <ligand>
        <name>Mg(2+)</name>
        <dbReference type="ChEBI" id="CHEBI:18420"/>
    </ligand>
</feature>
<evidence type="ECO:0000256" key="3">
    <source>
        <dbReference type="ARBA" id="ARBA00004818"/>
    </source>
</evidence>
<evidence type="ECO:0000256" key="10">
    <source>
        <dbReference type="ARBA" id="ARBA00023277"/>
    </source>
</evidence>
<dbReference type="SFLD" id="SFLDS00003">
    <property type="entry name" value="Haloacid_Dehalogenase"/>
    <property type="match status" value="1"/>
</dbReference>
<dbReference type="GO" id="GO:0046872">
    <property type="term" value="F:metal ion binding"/>
    <property type="evidence" value="ECO:0007669"/>
    <property type="project" value="UniProtKB-KW"/>
</dbReference>
<dbReference type="OrthoDB" id="9776368at2"/>
<gene>
    <name evidence="12" type="primary">gph</name>
    <name evidence="12" type="ORF">EV102420_16_00440</name>
</gene>
<evidence type="ECO:0000256" key="6">
    <source>
        <dbReference type="ARBA" id="ARBA00022723"/>
    </source>
</evidence>
<dbReference type="PANTHER" id="PTHR43434">
    <property type="entry name" value="PHOSPHOGLYCOLATE PHOSPHATASE"/>
    <property type="match status" value="1"/>
</dbReference>
<dbReference type="InterPro" id="IPR036412">
    <property type="entry name" value="HAD-like_sf"/>
</dbReference>
<dbReference type="InterPro" id="IPR023198">
    <property type="entry name" value="PGP-like_dom2"/>
</dbReference>
<sequence length="254" mass="27522">MAKKIDGIQAIAFDLDGTLVDSAPGLTHAVDQALYALELPAAGEARVVTWIGNGADVLMQRALAWSRQEHASQRAMAGKPAIDHAAIPEEEQARILRKLFDRYYADVVEKGSFLFPDVAATLAALHEEGYPLALVTNKPTPFVAPLLEALDIARYFTLVIGGDDVKNKKPHPEPLLRVAEKLGVAPQALLFVGDSRNDIQAAKAAGCCAVGLTYGYNYGEAIALSEPDHIFDHFKELLPALGLPYSEHQEQKND</sequence>
<dbReference type="GO" id="GO:0005829">
    <property type="term" value="C:cytosol"/>
    <property type="evidence" value="ECO:0007669"/>
    <property type="project" value="TreeGrafter"/>
</dbReference>
<keyword evidence="8 11" id="KW-0460">Magnesium</keyword>
<dbReference type="UniPathway" id="UPA00865">
    <property type="reaction ID" value="UER00834"/>
</dbReference>
<dbReference type="AlphaFoldDB" id="A0A090V351"/>
<dbReference type="InterPro" id="IPR037512">
    <property type="entry name" value="PGPase_prok"/>
</dbReference>
<proteinExistence type="inferred from homology"/>
<dbReference type="STRING" id="1115515.EV102420_16_00440"/>
<dbReference type="InterPro" id="IPR006439">
    <property type="entry name" value="HAD-SF_hydro_IA"/>
</dbReference>
<evidence type="ECO:0000256" key="8">
    <source>
        <dbReference type="ARBA" id="ARBA00022842"/>
    </source>
</evidence>
<keyword evidence="6 11" id="KW-0479">Metal-binding</keyword>
<dbReference type="SUPFAM" id="SSF56784">
    <property type="entry name" value="HAD-like"/>
    <property type="match status" value="1"/>
</dbReference>
<comment type="caution">
    <text evidence="12">The sequence shown here is derived from an EMBL/GenBank/DDBJ whole genome shotgun (WGS) entry which is preliminary data.</text>
</comment>
<dbReference type="FunFam" id="3.40.50.1000:FF:000022">
    <property type="entry name" value="Phosphoglycolate phosphatase"/>
    <property type="match status" value="1"/>
</dbReference>
<comment type="similarity">
    <text evidence="4 11">Belongs to the HAD-like hydrolase superfamily. CbbY/CbbZ/Gph/YieH family.</text>
</comment>
<protein>
    <recommendedName>
        <fullName evidence="5 11">Phosphoglycolate phosphatase</fullName>
        <shortName evidence="11">PGP</shortName>
        <shortName evidence="11">PGPase</shortName>
        <ecNumber evidence="5 11">3.1.3.18</ecNumber>
    </recommendedName>
</protein>
<keyword evidence="13" id="KW-1185">Reference proteome</keyword>